<feature type="region of interest" description="Disordered" evidence="2">
    <location>
        <begin position="509"/>
        <end position="540"/>
    </location>
</feature>
<comment type="similarity">
    <text evidence="1">Belongs to the AVL9 family.</text>
</comment>
<feature type="compositionally biased region" description="Low complexity" evidence="2">
    <location>
        <begin position="63"/>
        <end position="81"/>
    </location>
</feature>
<dbReference type="PANTHER" id="PTHR31017">
    <property type="entry name" value="LATE SECRETORY PATHWAY PROTEIN AVL9-RELATED"/>
    <property type="match status" value="1"/>
</dbReference>
<dbReference type="GO" id="GO:0005737">
    <property type="term" value="C:cytoplasm"/>
    <property type="evidence" value="ECO:0007669"/>
    <property type="project" value="TreeGrafter"/>
</dbReference>
<feature type="compositionally biased region" description="Polar residues" evidence="2">
    <location>
        <begin position="670"/>
        <end position="679"/>
    </location>
</feature>
<evidence type="ECO:0000259" key="3">
    <source>
        <dbReference type="PROSITE" id="PS50211"/>
    </source>
</evidence>
<dbReference type="Pfam" id="PF09794">
    <property type="entry name" value="Avl9"/>
    <property type="match status" value="1"/>
</dbReference>
<feature type="compositionally biased region" description="Polar residues" evidence="2">
    <location>
        <begin position="1"/>
        <end position="10"/>
    </location>
</feature>
<organism evidence="4 5">
    <name type="scientific">Cryptococcus neoformans Tu259-1</name>
    <dbReference type="NCBI Taxonomy" id="1230072"/>
    <lineage>
        <taxon>Eukaryota</taxon>
        <taxon>Fungi</taxon>
        <taxon>Dikarya</taxon>
        <taxon>Basidiomycota</taxon>
        <taxon>Agaricomycotina</taxon>
        <taxon>Tremellomycetes</taxon>
        <taxon>Tremellales</taxon>
        <taxon>Cryptococcaceae</taxon>
        <taxon>Cryptococcus</taxon>
        <taxon>Cryptococcus neoformans species complex</taxon>
    </lineage>
</organism>
<name>A0A854QG13_CRYNE</name>
<accession>A0A854QG13</accession>
<dbReference type="OrthoDB" id="26278at2759"/>
<feature type="compositionally biased region" description="Low complexity" evidence="2">
    <location>
        <begin position="509"/>
        <end position="533"/>
    </location>
</feature>
<dbReference type="AlphaFoldDB" id="A0A854QG13"/>
<evidence type="ECO:0000256" key="1">
    <source>
        <dbReference type="ARBA" id="ARBA00038178"/>
    </source>
</evidence>
<proteinExistence type="inferred from homology"/>
<dbReference type="Proteomes" id="UP000199727">
    <property type="component" value="Unassembled WGS sequence"/>
</dbReference>
<evidence type="ECO:0000313" key="5">
    <source>
        <dbReference type="Proteomes" id="UP000199727"/>
    </source>
</evidence>
<dbReference type="InterPro" id="IPR051731">
    <property type="entry name" value="DENND11/AVL9_GEFs"/>
</dbReference>
<dbReference type="InterPro" id="IPR018307">
    <property type="entry name" value="ABL9/DENND6_dom"/>
</dbReference>
<dbReference type="PANTHER" id="PTHR31017:SF1">
    <property type="entry name" value="LATE SECRETORY PATHWAY PROTEIN AVL9 HOMOLOG"/>
    <property type="match status" value="1"/>
</dbReference>
<dbReference type="EMBL" id="AMKT01000059">
    <property type="protein sequence ID" value="OXG17662.1"/>
    <property type="molecule type" value="Genomic_DNA"/>
</dbReference>
<reference evidence="4 5" key="1">
    <citation type="submission" date="2017-06" db="EMBL/GenBank/DDBJ databases">
        <title>Global population genomics of the pathogenic fungus Cryptococcus neoformans var. grubii.</title>
        <authorList>
            <person name="Cuomo C."/>
            <person name="Litvintseva A."/>
            <person name="Chen Y."/>
            <person name="Young S."/>
            <person name="Zeng Q."/>
            <person name="Chapman S."/>
            <person name="Gujja S."/>
            <person name="Saif S."/>
            <person name="Birren B."/>
        </authorList>
    </citation>
    <scope>NUCLEOTIDE SEQUENCE [LARGE SCALE GENOMIC DNA]</scope>
    <source>
        <strain evidence="4 5">Tu259-1</strain>
    </source>
</reference>
<sequence length="776" mass="85608">MPESPRTSSPAFKLDDSASITNADNHRDVLDTIELNDNNDYPIDPWKVSEASTSAPSPSRGTSYTSAASFSRSHSSSLQKLSVDRTNPEETDSSANPARTAATTSLPAHWVNNGEIPTVLGIAVVDFNHLIGPTVEYAFPPSLQNALSIDENLSKELPFLALPDGAHLSEEDYSYFHCTFSPSNDNSQQHNAETNIPTNQTLFGISCNRQLASAELHRRPSDVTRSMVQKAVVVIASHPIFGPIRDRLGVVTRAYFAQRDFGETKLLEDFYTSLETSLEGKSGEEAIYMGTSLRELVHKFRHRTLVLLKMLMLQKRVMLFGYPVEKLCTYQYSLVSLIPGLLLNLRDSGSPQLEQKRSKMRPTSLRTSDRTSLLRFMGLPLRIFSHDAFFQPYMPLQQMDTLAAKSWLVGTTNQIVTQQKECRYDLLVNIDNNTFVFPNPKLERVVGLTAADRKWMDDVVQTVEETWGLSEGERPSYRGSDDDLRARFEEYIFSALSSIKYSNYLSQTNPNPSPLSTSSSNTPSSSSINTLSTMNRDPDQQGLVMAGLGGTKERAEAIRDFGEGWVGMFRETKVYEIWNGSTDETLFDIHEPRHPCEGKVNVVSDLSLRISEGLHDLRLDEQLGPTREALSSAFSAGSSSLFRAFDGVRSEVSNRLREREEAAAAARARQSMNSNNGPITSETHTPFSSTTTAFATNASSTQGQAQTQPVENIRATLGGIGSGIGGFFSSRISNFRNPSPTPTTPKGLRPMSLSASASTGSLKGMARLNTPERQGK</sequence>
<protein>
    <submittedName>
        <fullName evidence="4">Cytoplasmic protein</fullName>
    </submittedName>
</protein>
<feature type="domain" description="UDENN" evidence="3">
    <location>
        <begin position="120"/>
        <end position="574"/>
    </location>
</feature>
<evidence type="ECO:0000313" key="4">
    <source>
        <dbReference type="EMBL" id="OXG17662.1"/>
    </source>
</evidence>
<gene>
    <name evidence="4" type="ORF">C361_04650</name>
</gene>
<feature type="region of interest" description="Disordered" evidence="2">
    <location>
        <begin position="731"/>
        <end position="776"/>
    </location>
</feature>
<dbReference type="InterPro" id="IPR037516">
    <property type="entry name" value="Tripartite_DENN"/>
</dbReference>
<evidence type="ECO:0000256" key="2">
    <source>
        <dbReference type="SAM" id="MobiDB-lite"/>
    </source>
</evidence>
<comment type="caution">
    <text evidence="4">The sequence shown here is derived from an EMBL/GenBank/DDBJ whole genome shotgun (WGS) entry which is preliminary data.</text>
</comment>
<feature type="region of interest" description="Disordered" evidence="2">
    <location>
        <begin position="1"/>
        <end position="101"/>
    </location>
</feature>
<feature type="region of interest" description="Disordered" evidence="2">
    <location>
        <begin position="664"/>
        <end position="687"/>
    </location>
</feature>
<feature type="compositionally biased region" description="Polar residues" evidence="2">
    <location>
        <begin position="50"/>
        <end position="62"/>
    </location>
</feature>
<dbReference type="PROSITE" id="PS50211">
    <property type="entry name" value="DENN"/>
    <property type="match status" value="1"/>
</dbReference>